<evidence type="ECO:0000256" key="1">
    <source>
        <dbReference type="ARBA" id="ARBA00010884"/>
    </source>
</evidence>
<feature type="domain" description="AB hydrolase-1" evidence="4">
    <location>
        <begin position="195"/>
        <end position="437"/>
    </location>
</feature>
<proteinExistence type="inferred from homology"/>
<dbReference type="Proteomes" id="UP001176940">
    <property type="component" value="Unassembled WGS sequence"/>
</dbReference>
<keyword evidence="6" id="KW-1185">Reference proteome</keyword>
<comment type="similarity">
    <text evidence="1">Belongs to the AB hydrolase superfamily. AB hydrolase 4 family.</text>
</comment>
<evidence type="ECO:0000256" key="2">
    <source>
        <dbReference type="ARBA" id="ARBA00022487"/>
    </source>
</evidence>
<keyword evidence="2" id="KW-0719">Serine esterase</keyword>
<dbReference type="PANTHER" id="PTHR10794">
    <property type="entry name" value="ABHYDROLASE DOMAIN-CONTAINING PROTEIN"/>
    <property type="match status" value="1"/>
</dbReference>
<dbReference type="InterPro" id="IPR012020">
    <property type="entry name" value="ABHD4"/>
</dbReference>
<dbReference type="InterPro" id="IPR000073">
    <property type="entry name" value="AB_hydrolase_1"/>
</dbReference>
<feature type="non-terminal residue" evidence="5">
    <location>
        <position position="1"/>
    </location>
</feature>
<dbReference type="Gene3D" id="3.40.50.1820">
    <property type="entry name" value="alpha/beta hydrolase"/>
    <property type="match status" value="1"/>
</dbReference>
<keyword evidence="3" id="KW-0378">Hydrolase</keyword>
<reference evidence="5" key="1">
    <citation type="submission" date="2023-07" db="EMBL/GenBank/DDBJ databases">
        <authorList>
            <person name="Stuckert A."/>
        </authorList>
    </citation>
    <scope>NUCLEOTIDE SEQUENCE</scope>
</reference>
<accession>A0ABN9L6T1</accession>
<evidence type="ECO:0000313" key="5">
    <source>
        <dbReference type="EMBL" id="CAJ0931688.1"/>
    </source>
</evidence>
<dbReference type="InterPro" id="IPR029058">
    <property type="entry name" value="AB_hydrolase_fold"/>
</dbReference>
<evidence type="ECO:0000256" key="3">
    <source>
        <dbReference type="ARBA" id="ARBA00022801"/>
    </source>
</evidence>
<name>A0ABN9L6T1_9NEOB</name>
<dbReference type="Pfam" id="PF00561">
    <property type="entry name" value="Abhydrolase_1"/>
    <property type="match status" value="1"/>
</dbReference>
<evidence type="ECO:0000313" key="6">
    <source>
        <dbReference type="Proteomes" id="UP001176940"/>
    </source>
</evidence>
<dbReference type="PIRSF" id="PIRSF005211">
    <property type="entry name" value="Ab_hydro_YheT"/>
    <property type="match status" value="1"/>
</dbReference>
<sequence>CGSILTGAVPSSQVRFHPHRCGSIFTGAVPSSQVRFHSHRCGLAMHAVFRPQSPHFGWTPLFLTVGVTWLLYYWTQICQRPRLVSSGSLRQFLESHCPIVTEKFCPTFWCHGGRLQTIVRVMLASKPHVSYRKYAIPQVFIVHVILSSMLCPYQCCHPVVFPCSEVISTDDGGQISLDWIDNDESSQFPDSASRPTIILLPGLTGNSQQSYILHLVSQACSDGYRCVVFNNRGFGGEKLLTHRTFCAANTEDLSRVVSHVYSCLPAAPLVAVGVSIGGMLLLNYLAATGQRSQLCAALVFSTPWNVFVSTASLEQPLNYRLFNRSLVITLRDTVNKFRDIIGKVLDVDHILQSRSIREFDERYTSVVFGYGSCDEYYRNASPHDKLQKIKTPVMCLNAADDPFSPSEAFPLDEASSHPYVALLVLNHGGHIGFLEGPFPHHQRYMNRAFSQFVGATLLQHEELKNITGNGLKN</sequence>
<dbReference type="InterPro" id="IPR050960">
    <property type="entry name" value="AB_hydrolase_4_sf"/>
</dbReference>
<dbReference type="PANTHER" id="PTHR10794:SF60">
    <property type="entry name" value="PROTEIN ABHD1"/>
    <property type="match status" value="1"/>
</dbReference>
<dbReference type="EMBL" id="CAUEEQ010007959">
    <property type="protein sequence ID" value="CAJ0931688.1"/>
    <property type="molecule type" value="Genomic_DNA"/>
</dbReference>
<dbReference type="SUPFAM" id="SSF53474">
    <property type="entry name" value="alpha/beta-Hydrolases"/>
    <property type="match status" value="1"/>
</dbReference>
<gene>
    <name evidence="5" type="ORF">RIMI_LOCUS4826531</name>
</gene>
<evidence type="ECO:0000259" key="4">
    <source>
        <dbReference type="Pfam" id="PF00561"/>
    </source>
</evidence>
<dbReference type="PROSITE" id="PS01133">
    <property type="entry name" value="UPF0017"/>
    <property type="match status" value="1"/>
</dbReference>
<comment type="caution">
    <text evidence="5">The sequence shown here is derived from an EMBL/GenBank/DDBJ whole genome shotgun (WGS) entry which is preliminary data.</text>
</comment>
<dbReference type="InterPro" id="IPR000952">
    <property type="entry name" value="AB_hydrolase_4_CS"/>
</dbReference>
<protein>
    <recommendedName>
        <fullName evidence="4">AB hydrolase-1 domain-containing protein</fullName>
    </recommendedName>
</protein>
<organism evidence="5 6">
    <name type="scientific">Ranitomeya imitator</name>
    <name type="common">mimic poison frog</name>
    <dbReference type="NCBI Taxonomy" id="111125"/>
    <lineage>
        <taxon>Eukaryota</taxon>
        <taxon>Metazoa</taxon>
        <taxon>Chordata</taxon>
        <taxon>Craniata</taxon>
        <taxon>Vertebrata</taxon>
        <taxon>Euteleostomi</taxon>
        <taxon>Amphibia</taxon>
        <taxon>Batrachia</taxon>
        <taxon>Anura</taxon>
        <taxon>Neobatrachia</taxon>
        <taxon>Hyloidea</taxon>
        <taxon>Dendrobatidae</taxon>
        <taxon>Dendrobatinae</taxon>
        <taxon>Ranitomeya</taxon>
    </lineage>
</organism>